<comment type="similarity">
    <text evidence="7">Belongs to the adipolin/erythroferrone family.</text>
</comment>
<evidence type="ECO:0000256" key="9">
    <source>
        <dbReference type="ARBA" id="ARBA00081134"/>
    </source>
</evidence>
<evidence type="ECO:0000313" key="14">
    <source>
        <dbReference type="Ensembl" id="ENSDCDP00010021538.1"/>
    </source>
</evidence>
<evidence type="ECO:0000256" key="1">
    <source>
        <dbReference type="ARBA" id="ARBA00004613"/>
    </source>
</evidence>
<evidence type="ECO:0000256" key="10">
    <source>
        <dbReference type="ARBA" id="ARBA00082819"/>
    </source>
</evidence>
<evidence type="ECO:0000256" key="5">
    <source>
        <dbReference type="ARBA" id="ARBA00023157"/>
    </source>
</evidence>
<dbReference type="PANTHER" id="PTHR24019">
    <property type="entry name" value="ADIPOLIN"/>
    <property type="match status" value="1"/>
</dbReference>
<evidence type="ECO:0000256" key="6">
    <source>
        <dbReference type="ARBA" id="ARBA00023180"/>
    </source>
</evidence>
<dbReference type="AlphaFoldDB" id="A0AAY4BKW2"/>
<feature type="chain" id="PRO_5044257936" description="Adipolin" evidence="12">
    <location>
        <begin position="19"/>
        <end position="320"/>
    </location>
</feature>
<protein>
    <recommendedName>
        <fullName evidence="8">Adipolin</fullName>
    </recommendedName>
    <alternativeName>
        <fullName evidence="9">Adipose-derived insulin-sensitizing factor</fullName>
    </alternativeName>
    <alternativeName>
        <fullName evidence="10">Complement C1q tumor necrosis factor-related protein 12</fullName>
    </alternativeName>
</protein>
<name>A0AAY4BKW2_9TELE</name>
<proteinExistence type="inferred from homology"/>
<feature type="region of interest" description="Disordered" evidence="11">
    <location>
        <begin position="90"/>
        <end position="114"/>
    </location>
</feature>
<dbReference type="Ensembl" id="ENSDCDT00010023646.1">
    <property type="protein sequence ID" value="ENSDCDP00010021538.1"/>
    <property type="gene ID" value="ENSDCDG00010010578.1"/>
</dbReference>
<dbReference type="InterPro" id="IPR052136">
    <property type="entry name" value="Adipolin/Erythroferrone-rel"/>
</dbReference>
<dbReference type="Gene3D" id="1.20.5.320">
    <property type="entry name" value="6-Phosphogluconate Dehydrogenase, domain 3"/>
    <property type="match status" value="1"/>
</dbReference>
<evidence type="ECO:0000259" key="13">
    <source>
        <dbReference type="PROSITE" id="PS50871"/>
    </source>
</evidence>
<evidence type="ECO:0000256" key="11">
    <source>
        <dbReference type="SAM" id="MobiDB-lite"/>
    </source>
</evidence>
<evidence type="ECO:0000256" key="2">
    <source>
        <dbReference type="ARBA" id="ARBA00022525"/>
    </source>
</evidence>
<accession>A0AAY4BKW2</accession>
<comment type="subcellular location">
    <subcellularLocation>
        <location evidence="1">Secreted</location>
    </subcellularLocation>
</comment>
<dbReference type="InterPro" id="IPR001073">
    <property type="entry name" value="C1q_dom"/>
</dbReference>
<evidence type="ECO:0000256" key="7">
    <source>
        <dbReference type="ARBA" id="ARBA00038198"/>
    </source>
</evidence>
<reference evidence="14" key="3">
    <citation type="submission" date="2025-09" db="UniProtKB">
        <authorList>
            <consortium name="Ensembl"/>
        </authorList>
    </citation>
    <scope>IDENTIFICATION</scope>
</reference>
<feature type="domain" description="C1q" evidence="13">
    <location>
        <begin position="161"/>
        <end position="320"/>
    </location>
</feature>
<dbReference type="Gene3D" id="2.60.120.40">
    <property type="match status" value="1"/>
</dbReference>
<organism evidence="14 15">
    <name type="scientific">Denticeps clupeoides</name>
    <name type="common">denticle herring</name>
    <dbReference type="NCBI Taxonomy" id="299321"/>
    <lineage>
        <taxon>Eukaryota</taxon>
        <taxon>Metazoa</taxon>
        <taxon>Chordata</taxon>
        <taxon>Craniata</taxon>
        <taxon>Vertebrata</taxon>
        <taxon>Euteleostomi</taxon>
        <taxon>Actinopterygii</taxon>
        <taxon>Neopterygii</taxon>
        <taxon>Teleostei</taxon>
        <taxon>Clupei</taxon>
        <taxon>Clupeiformes</taxon>
        <taxon>Denticipitoidei</taxon>
        <taxon>Denticipitidae</taxon>
        <taxon>Denticeps</taxon>
    </lineage>
</organism>
<dbReference type="PROSITE" id="PS50871">
    <property type="entry name" value="C1Q"/>
    <property type="match status" value="1"/>
</dbReference>
<feature type="region of interest" description="Disordered" evidence="11">
    <location>
        <begin position="49"/>
        <end position="73"/>
    </location>
</feature>
<dbReference type="GeneTree" id="ENSGT00940000160300"/>
<keyword evidence="6" id="KW-0325">Glycoprotein</keyword>
<dbReference type="GO" id="GO:0005179">
    <property type="term" value="F:hormone activity"/>
    <property type="evidence" value="ECO:0007669"/>
    <property type="project" value="UniProtKB-KW"/>
</dbReference>
<dbReference type="FunFam" id="2.60.120.40:FF:000012">
    <property type="entry name" value="Adipolin isoform X1"/>
    <property type="match status" value="1"/>
</dbReference>
<keyword evidence="15" id="KW-1185">Reference proteome</keyword>
<dbReference type="Proteomes" id="UP000694580">
    <property type="component" value="Chromosome 12"/>
</dbReference>
<feature type="compositionally biased region" description="Pro residues" evidence="11">
    <location>
        <begin position="96"/>
        <end position="111"/>
    </location>
</feature>
<dbReference type="PANTHER" id="PTHR24019:SF5">
    <property type="entry name" value="ADIPOLIN"/>
    <property type="match status" value="1"/>
</dbReference>
<feature type="signal peptide" evidence="12">
    <location>
        <begin position="1"/>
        <end position="18"/>
    </location>
</feature>
<dbReference type="InterPro" id="IPR008983">
    <property type="entry name" value="Tumour_necrosis_fac-like_dom"/>
</dbReference>
<evidence type="ECO:0000313" key="15">
    <source>
        <dbReference type="Proteomes" id="UP000694580"/>
    </source>
</evidence>
<keyword evidence="3" id="KW-0372">Hormone</keyword>
<keyword evidence="4 12" id="KW-0732">Signal</keyword>
<keyword evidence="5" id="KW-1015">Disulfide bond</keyword>
<evidence type="ECO:0000256" key="3">
    <source>
        <dbReference type="ARBA" id="ARBA00022702"/>
    </source>
</evidence>
<keyword evidence="2" id="KW-0964">Secreted</keyword>
<sequence>MRTWLLVLLATLGGSVLGVQCLLMEDEVVQGKRRHKDAKTQFTELHNRTLSKTEEKGSRKEIHTVDPHGSWRDFVNRPNENVLRKCRGKKRVLSGPPGPQGPPGPHGPPGAPGAEVTHELLLQEFRQMAQDATQRREATLNRLTNSTPSSALLALGDMTTVPRFVAAFHCRLRTPLILGRKSMKEMKSFESQTAAKGAFVRGTGLNPSTGRFTAPVTGIYQFSTNIHISWDHVEVKRDRGQQRSRDHVRLLICIESLCDRQNSLEMVVSLESQSLNFTASIHGILELKAGQYISLFLHNGATHPITAQAGSAFMGLFLGL</sequence>
<reference evidence="14" key="2">
    <citation type="submission" date="2025-08" db="UniProtKB">
        <authorList>
            <consortium name="Ensembl"/>
        </authorList>
    </citation>
    <scope>IDENTIFICATION</scope>
</reference>
<evidence type="ECO:0000256" key="12">
    <source>
        <dbReference type="SAM" id="SignalP"/>
    </source>
</evidence>
<dbReference type="Pfam" id="PF00386">
    <property type="entry name" value="C1q"/>
    <property type="match status" value="1"/>
</dbReference>
<dbReference type="GO" id="GO:0005615">
    <property type="term" value="C:extracellular space"/>
    <property type="evidence" value="ECO:0007669"/>
    <property type="project" value="TreeGrafter"/>
</dbReference>
<evidence type="ECO:0000256" key="8">
    <source>
        <dbReference type="ARBA" id="ARBA00070752"/>
    </source>
</evidence>
<gene>
    <name evidence="14" type="primary">C1QTNF12</name>
</gene>
<dbReference type="SUPFAM" id="SSF49842">
    <property type="entry name" value="TNF-like"/>
    <property type="match status" value="1"/>
</dbReference>
<evidence type="ECO:0000256" key="4">
    <source>
        <dbReference type="ARBA" id="ARBA00022729"/>
    </source>
</evidence>
<reference evidence="14 15" key="1">
    <citation type="submission" date="2020-06" db="EMBL/GenBank/DDBJ databases">
        <authorList>
            <consortium name="Wellcome Sanger Institute Data Sharing"/>
        </authorList>
    </citation>
    <scope>NUCLEOTIDE SEQUENCE [LARGE SCALE GENOMIC DNA]</scope>
</reference>